<organism evidence="1 2">
    <name type="scientific">Entomophthora muscae</name>
    <dbReference type="NCBI Taxonomy" id="34485"/>
    <lineage>
        <taxon>Eukaryota</taxon>
        <taxon>Fungi</taxon>
        <taxon>Fungi incertae sedis</taxon>
        <taxon>Zoopagomycota</taxon>
        <taxon>Entomophthoromycotina</taxon>
        <taxon>Entomophthoromycetes</taxon>
        <taxon>Entomophthorales</taxon>
        <taxon>Entomophthoraceae</taxon>
        <taxon>Entomophthora</taxon>
    </lineage>
</organism>
<evidence type="ECO:0000313" key="2">
    <source>
        <dbReference type="Proteomes" id="UP001165960"/>
    </source>
</evidence>
<sequence length="81" mass="8732">MSGLPAEWTPYAPGAEIPDGFVLYQNMMIPLPAFNALSAQGFFQDPSAMPHATDVLCLAPGDNIQEDTAGSLYNKRFGVQK</sequence>
<accession>A0ACC2RQL1</accession>
<dbReference type="Proteomes" id="UP001165960">
    <property type="component" value="Unassembled WGS sequence"/>
</dbReference>
<keyword evidence="2" id="KW-1185">Reference proteome</keyword>
<protein>
    <submittedName>
        <fullName evidence="1">Uncharacterized protein</fullName>
    </submittedName>
</protein>
<comment type="caution">
    <text evidence="1">The sequence shown here is derived from an EMBL/GenBank/DDBJ whole genome shotgun (WGS) entry which is preliminary data.</text>
</comment>
<dbReference type="EMBL" id="QTSX02006698">
    <property type="protein sequence ID" value="KAJ9052326.1"/>
    <property type="molecule type" value="Genomic_DNA"/>
</dbReference>
<proteinExistence type="predicted"/>
<name>A0ACC2RQL1_9FUNG</name>
<gene>
    <name evidence="1" type="ORF">DSO57_1035282</name>
</gene>
<reference evidence="1" key="1">
    <citation type="submission" date="2022-04" db="EMBL/GenBank/DDBJ databases">
        <title>Genome of the entomopathogenic fungus Entomophthora muscae.</title>
        <authorList>
            <person name="Elya C."/>
            <person name="Lovett B.R."/>
            <person name="Lee E."/>
            <person name="Macias A.M."/>
            <person name="Hajek A.E."/>
            <person name="De Bivort B.L."/>
            <person name="Kasson M.T."/>
            <person name="De Fine Licht H.H."/>
            <person name="Stajich J.E."/>
        </authorList>
    </citation>
    <scope>NUCLEOTIDE SEQUENCE</scope>
    <source>
        <strain evidence="1">Berkeley</strain>
    </source>
</reference>
<evidence type="ECO:0000313" key="1">
    <source>
        <dbReference type="EMBL" id="KAJ9052326.1"/>
    </source>
</evidence>